<evidence type="ECO:0000256" key="7">
    <source>
        <dbReference type="RuleBase" id="RU364112"/>
    </source>
</evidence>
<keyword evidence="7" id="KW-0472">Membrane</keyword>
<feature type="domain" description="CcmH/CycL/Ccl2/NrfF N-terminal" evidence="8">
    <location>
        <begin position="7"/>
        <end position="150"/>
    </location>
</feature>
<evidence type="ECO:0000313" key="10">
    <source>
        <dbReference type="Proteomes" id="UP000183794"/>
    </source>
</evidence>
<sequence length="155" mass="17661">MKKLFVLMTLMLSFSVAAAIDVYDFETEEQEALFRTLTAELRCPKCQNNNLADSNASIAKDMRQKTYNMVIEGQDEDQIVTYWIDRFGNFVLYKPPVTLGTAILWVAPGLFVLFGGLIIVRNSRRKVGVETDERDEELSSAEKDRLAKILKDSEK</sequence>
<reference evidence="9 10" key="1">
    <citation type="submission" date="2016-11" db="EMBL/GenBank/DDBJ databases">
        <authorList>
            <person name="Jaros S."/>
            <person name="Januszkiewicz K."/>
            <person name="Wedrychowicz H."/>
        </authorList>
    </citation>
    <scope>NUCLEOTIDE SEQUENCE [LARGE SCALE GENOMIC DNA]</scope>
    <source>
        <strain evidence="9">NVI 5450</strain>
    </source>
</reference>
<evidence type="ECO:0000256" key="6">
    <source>
        <dbReference type="ARBA" id="ARBA00023004"/>
    </source>
</evidence>
<dbReference type="FunFam" id="1.10.8.640:FF:000001">
    <property type="entry name" value="Cytochrome c-type biogenesis protein"/>
    <property type="match status" value="1"/>
</dbReference>
<evidence type="ECO:0000256" key="5">
    <source>
        <dbReference type="ARBA" id="ARBA00022748"/>
    </source>
</evidence>
<dbReference type="GO" id="GO:0005886">
    <property type="term" value="C:plasma membrane"/>
    <property type="evidence" value="ECO:0007669"/>
    <property type="project" value="TreeGrafter"/>
</dbReference>
<feature type="signal peptide" evidence="7">
    <location>
        <begin position="1"/>
        <end position="18"/>
    </location>
</feature>
<evidence type="ECO:0000256" key="3">
    <source>
        <dbReference type="ARBA" id="ARBA00022723"/>
    </source>
</evidence>
<feature type="chain" id="PRO_5011022045" description="Cytochrome c-type biogenesis protein" evidence="7">
    <location>
        <begin position="19"/>
        <end position="155"/>
    </location>
</feature>
<dbReference type="Proteomes" id="UP000183794">
    <property type="component" value="Unassembled WGS sequence"/>
</dbReference>
<accession>A0A1L0AYK4</accession>
<dbReference type="AlphaFoldDB" id="A0A1L0AYK4"/>
<feature type="transmembrane region" description="Helical" evidence="7">
    <location>
        <begin position="102"/>
        <end position="120"/>
    </location>
</feature>
<name>A0A1L0AYK4_9GAMM</name>
<keyword evidence="2 7" id="KW-0349">Heme</keyword>
<dbReference type="InterPro" id="IPR051263">
    <property type="entry name" value="C-type_cytochrome_biogenesis"/>
</dbReference>
<keyword evidence="5" id="KW-0201">Cytochrome c-type biogenesis</keyword>
<keyword evidence="7" id="KW-0812">Transmembrane</keyword>
<dbReference type="RefSeq" id="WP_075497172.1">
    <property type="nucleotide sequence ID" value="NZ_CAWRBC010000153.1"/>
</dbReference>
<dbReference type="InterPro" id="IPR038297">
    <property type="entry name" value="CcmH/CycL/NrfF/Ccl2_sf"/>
</dbReference>
<organism evidence="9 10">
    <name type="scientific">Moritella viscosa</name>
    <dbReference type="NCBI Taxonomy" id="80854"/>
    <lineage>
        <taxon>Bacteria</taxon>
        <taxon>Pseudomonadati</taxon>
        <taxon>Pseudomonadota</taxon>
        <taxon>Gammaproteobacteria</taxon>
        <taxon>Alteromonadales</taxon>
        <taxon>Moritellaceae</taxon>
        <taxon>Moritella</taxon>
    </lineage>
</organism>
<comment type="similarity">
    <text evidence="1 7">Belongs to the CcmH/CycL/Ccl2/NrfF family.</text>
</comment>
<dbReference type="Pfam" id="PF03918">
    <property type="entry name" value="CcmH"/>
    <property type="match status" value="1"/>
</dbReference>
<evidence type="ECO:0000313" key="9">
    <source>
        <dbReference type="EMBL" id="SGY94261.1"/>
    </source>
</evidence>
<evidence type="ECO:0000256" key="2">
    <source>
        <dbReference type="ARBA" id="ARBA00022617"/>
    </source>
</evidence>
<evidence type="ECO:0000256" key="4">
    <source>
        <dbReference type="ARBA" id="ARBA00022729"/>
    </source>
</evidence>
<keyword evidence="3 7" id="KW-0479">Metal-binding</keyword>
<keyword evidence="7" id="KW-1133">Transmembrane helix</keyword>
<protein>
    <recommendedName>
        <fullName evidence="7">Cytochrome c-type biogenesis protein</fullName>
    </recommendedName>
</protein>
<dbReference type="GO" id="GO:0046872">
    <property type="term" value="F:metal ion binding"/>
    <property type="evidence" value="ECO:0007669"/>
    <property type="project" value="UniProtKB-KW"/>
</dbReference>
<dbReference type="GO" id="GO:0017004">
    <property type="term" value="P:cytochrome complex assembly"/>
    <property type="evidence" value="ECO:0007669"/>
    <property type="project" value="UniProtKB-KW"/>
</dbReference>
<evidence type="ECO:0000259" key="8">
    <source>
        <dbReference type="Pfam" id="PF03918"/>
    </source>
</evidence>
<dbReference type="Gene3D" id="1.10.8.640">
    <property type="entry name" value="Cytochrome C biogenesis protein"/>
    <property type="match status" value="1"/>
</dbReference>
<dbReference type="PANTHER" id="PTHR47870">
    <property type="entry name" value="CYTOCHROME C-TYPE BIOGENESIS PROTEIN CCMH"/>
    <property type="match status" value="1"/>
</dbReference>
<proteinExistence type="inferred from homology"/>
<keyword evidence="4 7" id="KW-0732">Signal</keyword>
<dbReference type="EMBL" id="FPLD01000050">
    <property type="protein sequence ID" value="SGY94261.1"/>
    <property type="molecule type" value="Genomic_DNA"/>
</dbReference>
<gene>
    <name evidence="9" type="ORF">NVI5450_1570</name>
</gene>
<dbReference type="InterPro" id="IPR005616">
    <property type="entry name" value="CcmH/CycL/Ccl2/NrfF_N"/>
</dbReference>
<dbReference type="OrthoDB" id="9804975at2"/>
<dbReference type="CDD" id="cd16378">
    <property type="entry name" value="CcmH_N"/>
    <property type="match status" value="1"/>
</dbReference>
<dbReference type="PANTHER" id="PTHR47870:SF1">
    <property type="entry name" value="CYTOCHROME C-TYPE BIOGENESIS PROTEIN CCMH"/>
    <property type="match status" value="1"/>
</dbReference>
<comment type="function">
    <text evidence="7">Possible subunit of a heme lyase.</text>
</comment>
<evidence type="ECO:0000256" key="1">
    <source>
        <dbReference type="ARBA" id="ARBA00010342"/>
    </source>
</evidence>
<keyword evidence="6 7" id="KW-0408">Iron</keyword>